<evidence type="ECO:0000313" key="5">
    <source>
        <dbReference type="EMBL" id="CAB3673611.1"/>
    </source>
</evidence>
<dbReference type="PANTHER" id="PTHR43792:SF8">
    <property type="entry name" value="[RIBOSOMAL PROTEIN US5]-ALANINE N-ACETYLTRANSFERASE"/>
    <property type="match status" value="1"/>
</dbReference>
<dbReference type="InterPro" id="IPR000182">
    <property type="entry name" value="GNAT_dom"/>
</dbReference>
<evidence type="ECO:0000256" key="2">
    <source>
        <dbReference type="ARBA" id="ARBA00023315"/>
    </source>
</evidence>
<dbReference type="Proteomes" id="UP000494269">
    <property type="component" value="Unassembled WGS sequence"/>
</dbReference>
<keyword evidence="2" id="KW-0012">Acyltransferase</keyword>
<dbReference type="AlphaFoldDB" id="A0A6S6ZG17"/>
<accession>A0A6S6ZG17</accession>
<gene>
    <name evidence="5" type="ORF">LMG3441_01208</name>
</gene>
<dbReference type="PANTHER" id="PTHR43792">
    <property type="entry name" value="GNAT FAMILY, PUTATIVE (AFU_ORTHOLOGUE AFUA_3G00765)-RELATED-RELATED"/>
    <property type="match status" value="1"/>
</dbReference>
<comment type="similarity">
    <text evidence="3">Belongs to the acetyltransferase family. RimJ subfamily.</text>
</comment>
<evidence type="ECO:0000259" key="4">
    <source>
        <dbReference type="Pfam" id="PF13302"/>
    </source>
</evidence>
<proteinExistence type="inferred from homology"/>
<evidence type="ECO:0000256" key="3">
    <source>
        <dbReference type="ARBA" id="ARBA00038502"/>
    </source>
</evidence>
<dbReference type="RefSeq" id="WP_175169100.1">
    <property type="nucleotide sequence ID" value="NZ_CADIJQ010000001.1"/>
</dbReference>
<dbReference type="EMBL" id="CADIJQ010000001">
    <property type="protein sequence ID" value="CAB3673611.1"/>
    <property type="molecule type" value="Genomic_DNA"/>
</dbReference>
<keyword evidence="6" id="KW-1185">Reference proteome</keyword>
<dbReference type="GO" id="GO:0016747">
    <property type="term" value="F:acyltransferase activity, transferring groups other than amino-acyl groups"/>
    <property type="evidence" value="ECO:0007669"/>
    <property type="project" value="InterPro"/>
</dbReference>
<dbReference type="Gene3D" id="3.40.630.30">
    <property type="match status" value="1"/>
</dbReference>
<dbReference type="Pfam" id="PF13302">
    <property type="entry name" value="Acetyltransf_3"/>
    <property type="match status" value="1"/>
</dbReference>
<evidence type="ECO:0000313" key="6">
    <source>
        <dbReference type="Proteomes" id="UP000494269"/>
    </source>
</evidence>
<feature type="domain" description="N-acetyltransferase" evidence="4">
    <location>
        <begin position="14"/>
        <end position="155"/>
    </location>
</feature>
<evidence type="ECO:0000256" key="1">
    <source>
        <dbReference type="ARBA" id="ARBA00022679"/>
    </source>
</evidence>
<dbReference type="SUPFAM" id="SSF55729">
    <property type="entry name" value="Acyl-CoA N-acyltransferases (Nat)"/>
    <property type="match status" value="1"/>
</dbReference>
<protein>
    <recommendedName>
        <fullName evidence="4">N-acetyltransferase domain-containing protein</fullName>
    </recommendedName>
</protein>
<dbReference type="InterPro" id="IPR016181">
    <property type="entry name" value="Acyl_CoA_acyltransferase"/>
</dbReference>
<sequence length="191" mass="21864">MPDAPAYPALATPRLTLQPLCMQDAEAIQRIFPQWDVVQFLADQVPWPYPENGARDYLEHVALPAIQRGEEWHWTLRTHADPGRMIGVVSLMDNDANNNRGFWLDPDFRRQGYMTEASEAVTAYWFDVLGKPLLRAPKAIVNTGSRKISERGGMRVVAVEERGFVSGRYPAEIWEITREEWQARRALQTAQ</sequence>
<name>A0A6S6ZG17_9BURK</name>
<reference evidence="5 6" key="1">
    <citation type="submission" date="2020-04" db="EMBL/GenBank/DDBJ databases">
        <authorList>
            <person name="De Canck E."/>
        </authorList>
    </citation>
    <scope>NUCLEOTIDE SEQUENCE [LARGE SCALE GENOMIC DNA]</scope>
    <source>
        <strain evidence="5 6">LMG 3441</strain>
    </source>
</reference>
<dbReference type="InterPro" id="IPR051531">
    <property type="entry name" value="N-acetyltransferase"/>
</dbReference>
<organism evidence="5 6">
    <name type="scientific">Achromobacter kerstersii</name>
    <dbReference type="NCBI Taxonomy" id="1353890"/>
    <lineage>
        <taxon>Bacteria</taxon>
        <taxon>Pseudomonadati</taxon>
        <taxon>Pseudomonadota</taxon>
        <taxon>Betaproteobacteria</taxon>
        <taxon>Burkholderiales</taxon>
        <taxon>Alcaligenaceae</taxon>
        <taxon>Achromobacter</taxon>
    </lineage>
</organism>
<keyword evidence="1" id="KW-0808">Transferase</keyword>